<dbReference type="InterPro" id="IPR025714">
    <property type="entry name" value="Methyltranfer_dom"/>
</dbReference>
<dbReference type="GO" id="GO:0008757">
    <property type="term" value="F:S-adenosylmethionine-dependent methyltransferase activity"/>
    <property type="evidence" value="ECO:0007669"/>
    <property type="project" value="InterPro"/>
</dbReference>
<dbReference type="InterPro" id="IPR029063">
    <property type="entry name" value="SAM-dependent_MTases_sf"/>
</dbReference>
<evidence type="ECO:0000313" key="4">
    <source>
        <dbReference type="Proteomes" id="UP000461880"/>
    </source>
</evidence>
<dbReference type="InterPro" id="IPR009061">
    <property type="entry name" value="DNA-bd_dom_put_sf"/>
</dbReference>
<dbReference type="CDD" id="cd02440">
    <property type="entry name" value="AdoMet_MTases"/>
    <property type="match status" value="1"/>
</dbReference>
<dbReference type="InterPro" id="IPR000551">
    <property type="entry name" value="MerR-type_HTH_dom"/>
</dbReference>
<dbReference type="SMART" id="SM00422">
    <property type="entry name" value="HTH_MERR"/>
    <property type="match status" value="1"/>
</dbReference>
<dbReference type="GO" id="GO:0032259">
    <property type="term" value="P:methylation"/>
    <property type="evidence" value="ECO:0007669"/>
    <property type="project" value="UniProtKB-KW"/>
</dbReference>
<name>A0A7X2NT87_9FIRM</name>
<evidence type="ECO:0000313" key="3">
    <source>
        <dbReference type="EMBL" id="MSS58718.1"/>
    </source>
</evidence>
<protein>
    <submittedName>
        <fullName evidence="3">Methyltransferase domain-containing protein</fullName>
    </submittedName>
</protein>
<keyword evidence="3" id="KW-0489">Methyltransferase</keyword>
<dbReference type="InterPro" id="IPR047057">
    <property type="entry name" value="MerR_fam"/>
</dbReference>
<dbReference type="PROSITE" id="PS50937">
    <property type="entry name" value="HTH_MERR_2"/>
    <property type="match status" value="1"/>
</dbReference>
<dbReference type="CDD" id="cd01106">
    <property type="entry name" value="HTH_TipAL-Mta"/>
    <property type="match status" value="1"/>
</dbReference>
<dbReference type="PANTHER" id="PTHR30204:SF96">
    <property type="entry name" value="CHROMOSOME-ANCHORING PROTEIN RACA"/>
    <property type="match status" value="1"/>
</dbReference>
<dbReference type="SUPFAM" id="SSF46955">
    <property type="entry name" value="Putative DNA-binding domain"/>
    <property type="match status" value="1"/>
</dbReference>
<proteinExistence type="predicted"/>
<dbReference type="Gene3D" id="3.40.50.150">
    <property type="entry name" value="Vaccinia Virus protein VP39"/>
    <property type="match status" value="1"/>
</dbReference>
<dbReference type="Pfam" id="PF13847">
    <property type="entry name" value="Methyltransf_31"/>
    <property type="match status" value="1"/>
</dbReference>
<sequence length="386" mass="45060">MYSSGEFAEKAHVTLRTIRYYDKMNLLKPSMHTEAGARLYSDQDFAKLQQILLFKYLGFSLEEIREMTLASADPHFLNESLKIQKRLLQERQEELQSMILAVDQTSAALEQKHEIDWEQMLNLIHLTDMETELRTQYQNATNINARIALHRDFSVNPEGWFPWLFRQMPLKPGMRVLELGCGNGALWLENLSHIPSEIWILLSDSSEGMVREVQHKLSEDQHFSFQTIEMDHIPYSDQSFDLVIANHVLFYSNDLDQTLREIRRVLKPEGTLAASTYGAKHMKEITQLVQKFNPEIRLAAENLYDQFGLENGEEILKPYFRSVILRRYEDSIEISEADPLISYILSCHGNQNRLLLDHYKEFREFVQNKVRDGFHITKDAGVFLAE</sequence>
<reference evidence="3 4" key="1">
    <citation type="submission" date="2019-08" db="EMBL/GenBank/DDBJ databases">
        <title>In-depth cultivation of the pig gut microbiome towards novel bacterial diversity and tailored functional studies.</title>
        <authorList>
            <person name="Wylensek D."/>
            <person name="Hitch T.C.A."/>
            <person name="Clavel T."/>
        </authorList>
    </citation>
    <scope>NUCLEOTIDE SEQUENCE [LARGE SCALE GENOMIC DNA]</scope>
    <source>
        <strain evidence="3 4">Oil+RF-744-GAM-WT-6</strain>
    </source>
</reference>
<feature type="domain" description="HTH merR-type" evidence="2">
    <location>
        <begin position="1"/>
        <end position="70"/>
    </location>
</feature>
<dbReference type="GO" id="GO:0003677">
    <property type="term" value="F:DNA binding"/>
    <property type="evidence" value="ECO:0007669"/>
    <property type="project" value="UniProtKB-KW"/>
</dbReference>
<keyword evidence="3" id="KW-0808">Transferase</keyword>
<gene>
    <name evidence="3" type="ORF">FYJ51_07340</name>
</gene>
<dbReference type="AlphaFoldDB" id="A0A7X2NT87"/>
<organism evidence="3 4">
    <name type="scientific">Stecheria intestinalis</name>
    <dbReference type="NCBI Taxonomy" id="2606630"/>
    <lineage>
        <taxon>Bacteria</taxon>
        <taxon>Bacillati</taxon>
        <taxon>Bacillota</taxon>
        <taxon>Erysipelotrichia</taxon>
        <taxon>Erysipelotrichales</taxon>
        <taxon>Erysipelotrichaceae</taxon>
        <taxon>Stecheria</taxon>
    </lineage>
</organism>
<keyword evidence="4" id="KW-1185">Reference proteome</keyword>
<dbReference type="EMBL" id="VUMN01000015">
    <property type="protein sequence ID" value="MSS58718.1"/>
    <property type="molecule type" value="Genomic_DNA"/>
</dbReference>
<evidence type="ECO:0000259" key="2">
    <source>
        <dbReference type="PROSITE" id="PS50937"/>
    </source>
</evidence>
<evidence type="ECO:0000256" key="1">
    <source>
        <dbReference type="ARBA" id="ARBA00023125"/>
    </source>
</evidence>
<accession>A0A7X2NT87</accession>
<dbReference type="Pfam" id="PF13411">
    <property type="entry name" value="MerR_1"/>
    <property type="match status" value="1"/>
</dbReference>
<keyword evidence="1" id="KW-0238">DNA-binding</keyword>
<comment type="caution">
    <text evidence="3">The sequence shown here is derived from an EMBL/GenBank/DDBJ whole genome shotgun (WGS) entry which is preliminary data.</text>
</comment>
<dbReference type="Gene3D" id="1.10.1660.10">
    <property type="match status" value="1"/>
</dbReference>
<dbReference type="SUPFAM" id="SSF53335">
    <property type="entry name" value="S-adenosyl-L-methionine-dependent methyltransferases"/>
    <property type="match status" value="1"/>
</dbReference>
<dbReference type="Proteomes" id="UP000461880">
    <property type="component" value="Unassembled WGS sequence"/>
</dbReference>
<dbReference type="PANTHER" id="PTHR30204">
    <property type="entry name" value="REDOX-CYCLING DRUG-SENSING TRANSCRIPTIONAL ACTIVATOR SOXR"/>
    <property type="match status" value="1"/>
</dbReference>
<dbReference type="GO" id="GO:0003700">
    <property type="term" value="F:DNA-binding transcription factor activity"/>
    <property type="evidence" value="ECO:0007669"/>
    <property type="project" value="InterPro"/>
</dbReference>